<evidence type="ECO:0000256" key="2">
    <source>
        <dbReference type="PIRNR" id="PIRNR006241"/>
    </source>
</evidence>
<dbReference type="SUPFAM" id="SSF51658">
    <property type="entry name" value="Xylose isomerase-like"/>
    <property type="match status" value="1"/>
</dbReference>
<organism evidence="5 6">
    <name type="scientific">Paracandidimonas soli</name>
    <dbReference type="NCBI Taxonomy" id="1917182"/>
    <lineage>
        <taxon>Bacteria</taxon>
        <taxon>Pseudomonadati</taxon>
        <taxon>Pseudomonadota</taxon>
        <taxon>Betaproteobacteria</taxon>
        <taxon>Burkholderiales</taxon>
        <taxon>Alcaligenaceae</taxon>
        <taxon>Paracandidimonas</taxon>
    </lineage>
</organism>
<dbReference type="PANTHER" id="PTHR43489">
    <property type="entry name" value="ISOMERASE"/>
    <property type="match status" value="1"/>
</dbReference>
<protein>
    <submittedName>
        <fullName evidence="5">Hydroxypyruvate isomerase</fullName>
    </submittedName>
</protein>
<proteinExistence type="inferred from homology"/>
<gene>
    <name evidence="5" type="ORF">EV686_1076</name>
</gene>
<dbReference type="InterPro" id="IPR053398">
    <property type="entry name" value="HPT_OtnI_isomerases"/>
</dbReference>
<dbReference type="InterPro" id="IPR026040">
    <property type="entry name" value="HyI-like"/>
</dbReference>
<dbReference type="InterPro" id="IPR013022">
    <property type="entry name" value="Xyl_isomerase-like_TIM-brl"/>
</dbReference>
<feature type="active site" description="Proton donor/acceptor" evidence="3">
    <location>
        <position position="240"/>
    </location>
</feature>
<dbReference type="GO" id="GO:0008903">
    <property type="term" value="F:hydroxypyruvate isomerase activity"/>
    <property type="evidence" value="ECO:0007669"/>
    <property type="project" value="TreeGrafter"/>
</dbReference>
<accession>A0A4R3UYU6</accession>
<dbReference type="InterPro" id="IPR050417">
    <property type="entry name" value="Sugar_Epim/Isomerase"/>
</dbReference>
<evidence type="ECO:0000256" key="3">
    <source>
        <dbReference type="PIRSR" id="PIRSR006241-50"/>
    </source>
</evidence>
<comment type="similarity">
    <text evidence="2">Belongs to the hyi family.</text>
</comment>
<comment type="caution">
    <text evidence="5">The sequence shown here is derived from an EMBL/GenBank/DDBJ whole genome shotgun (WGS) entry which is preliminary data.</text>
</comment>
<dbReference type="PANTHER" id="PTHR43489:SF13">
    <property type="entry name" value="HYDROXYPYRUVATE ISOMERASE"/>
    <property type="match status" value="1"/>
</dbReference>
<evidence type="ECO:0000259" key="4">
    <source>
        <dbReference type="Pfam" id="PF01261"/>
    </source>
</evidence>
<feature type="domain" description="Xylose isomerase-like TIM barrel" evidence="4">
    <location>
        <begin position="21"/>
        <end position="255"/>
    </location>
</feature>
<keyword evidence="5" id="KW-0670">Pyruvate</keyword>
<dbReference type="RefSeq" id="WP_132477437.1">
    <property type="nucleotide sequence ID" value="NZ_JBHRVM010000001.1"/>
</dbReference>
<dbReference type="InterPro" id="IPR017643">
    <property type="entry name" value="Hydroxypyruvate_isomerase"/>
</dbReference>
<dbReference type="Pfam" id="PF01261">
    <property type="entry name" value="AP_endonuc_2"/>
    <property type="match status" value="1"/>
</dbReference>
<evidence type="ECO:0000256" key="1">
    <source>
        <dbReference type="ARBA" id="ARBA00023235"/>
    </source>
</evidence>
<evidence type="ECO:0000313" key="5">
    <source>
        <dbReference type="EMBL" id="TCU95948.1"/>
    </source>
</evidence>
<reference evidence="5 6" key="1">
    <citation type="submission" date="2019-03" db="EMBL/GenBank/DDBJ databases">
        <title>Genomic Encyclopedia of Type Strains, Phase IV (KMG-IV): sequencing the most valuable type-strain genomes for metagenomic binning, comparative biology and taxonomic classification.</title>
        <authorList>
            <person name="Goeker M."/>
        </authorList>
    </citation>
    <scope>NUCLEOTIDE SEQUENCE [LARGE SCALE GENOMIC DNA]</scope>
    <source>
        <strain evidence="5 6">DSM 100048</strain>
    </source>
</reference>
<dbReference type="Gene3D" id="3.20.20.150">
    <property type="entry name" value="Divalent-metal-dependent TIM barrel enzymes"/>
    <property type="match status" value="1"/>
</dbReference>
<dbReference type="OrthoDB" id="9786584at2"/>
<dbReference type="FunFam" id="3.20.20.150:FF:000007">
    <property type="entry name" value="Hydroxypyruvate isomerase"/>
    <property type="match status" value="1"/>
</dbReference>
<evidence type="ECO:0000313" key="6">
    <source>
        <dbReference type="Proteomes" id="UP000294692"/>
    </source>
</evidence>
<keyword evidence="1 2" id="KW-0413">Isomerase</keyword>
<dbReference type="NCBIfam" id="NF043033">
    <property type="entry name" value="OxoTetrIsom"/>
    <property type="match status" value="1"/>
</dbReference>
<keyword evidence="6" id="KW-1185">Reference proteome</keyword>
<name>A0A4R3UYU6_9BURK</name>
<dbReference type="Proteomes" id="UP000294692">
    <property type="component" value="Unassembled WGS sequence"/>
</dbReference>
<dbReference type="AlphaFoldDB" id="A0A4R3UYU6"/>
<dbReference type="GO" id="GO:0046487">
    <property type="term" value="P:glyoxylate metabolic process"/>
    <property type="evidence" value="ECO:0007669"/>
    <property type="project" value="TreeGrafter"/>
</dbReference>
<feature type="active site" description="Proton donor/acceptor" evidence="3">
    <location>
        <position position="143"/>
    </location>
</feature>
<dbReference type="EMBL" id="SMBX01000007">
    <property type="protein sequence ID" value="TCU95948.1"/>
    <property type="molecule type" value="Genomic_DNA"/>
</dbReference>
<dbReference type="InterPro" id="IPR036237">
    <property type="entry name" value="Xyl_isomerase-like_sf"/>
</dbReference>
<dbReference type="PIRSF" id="PIRSF006241">
    <property type="entry name" value="HyI"/>
    <property type="match status" value="1"/>
</dbReference>
<dbReference type="NCBIfam" id="TIGR03234">
    <property type="entry name" value="OH-pyruv-isom"/>
    <property type="match status" value="1"/>
</dbReference>
<sequence length="259" mass="29006">MPRFCANISLLYPELPFPDRIAAAARSGFSAVELQFPYEYEAGMLAERLRNANVELVLHNLPPGNAAEGERGIACLPGREQEFREGLERGIEYARTLGCKQLNCLSGLIPESLPREEALATLAGNLRHADATLKKAGIRLLVEAINTYDVPGFAMHRSQQVLDLIAAHGLENTWLQYDVYHMQRMEGELARTLEDKLHRIAHIQIADNPGRHEPGTGEIRYPYLFELLDRLGYSGWIGCEYIPLHDTDSGLGWMPEAVQ</sequence>